<dbReference type="PANTHER" id="PTHR12350">
    <property type="entry name" value="HISTONE-LYSINE N-METHYLTRANSFERASE-RELATED"/>
    <property type="match status" value="1"/>
</dbReference>
<dbReference type="InterPro" id="IPR046341">
    <property type="entry name" value="SET_dom_sf"/>
</dbReference>
<evidence type="ECO:0000256" key="1">
    <source>
        <dbReference type="ARBA" id="ARBA00022603"/>
    </source>
</evidence>
<keyword evidence="1" id="KW-0489">Methyltransferase</keyword>
<evidence type="ECO:0000259" key="3">
    <source>
        <dbReference type="PROSITE" id="PS50868"/>
    </source>
</evidence>
<dbReference type="EMBL" id="CP119877">
    <property type="protein sequence ID" value="WFD33917.1"/>
    <property type="molecule type" value="Genomic_DNA"/>
</dbReference>
<keyword evidence="2" id="KW-0808">Transferase</keyword>
<evidence type="ECO:0000256" key="2">
    <source>
        <dbReference type="ARBA" id="ARBA00022679"/>
    </source>
</evidence>
<dbReference type="Proteomes" id="UP001219933">
    <property type="component" value="Chromosome 1"/>
</dbReference>
<name>A0AAF0ESV7_9BASI</name>
<dbReference type="PANTHER" id="PTHR12350:SF19">
    <property type="entry name" value="SET DOMAIN-CONTAINING PROTEIN"/>
    <property type="match status" value="1"/>
</dbReference>
<dbReference type="PROSITE" id="PS50868">
    <property type="entry name" value="POST_SET"/>
    <property type="match status" value="1"/>
</dbReference>
<dbReference type="GO" id="GO:0032259">
    <property type="term" value="P:methylation"/>
    <property type="evidence" value="ECO:0007669"/>
    <property type="project" value="UniProtKB-KW"/>
</dbReference>
<dbReference type="InterPro" id="IPR003616">
    <property type="entry name" value="Post-SET_dom"/>
</dbReference>
<gene>
    <name evidence="4" type="ORF">MCUN1_000743</name>
</gene>
<dbReference type="Gene3D" id="2.170.270.10">
    <property type="entry name" value="SET domain"/>
    <property type="match status" value="1"/>
</dbReference>
<evidence type="ECO:0000313" key="4">
    <source>
        <dbReference type="EMBL" id="WFD33917.1"/>
    </source>
</evidence>
<organism evidence="4 5">
    <name type="scientific">Malassezia cuniculi</name>
    <dbReference type="NCBI Taxonomy" id="948313"/>
    <lineage>
        <taxon>Eukaryota</taxon>
        <taxon>Fungi</taxon>
        <taxon>Dikarya</taxon>
        <taxon>Basidiomycota</taxon>
        <taxon>Ustilaginomycotina</taxon>
        <taxon>Malasseziomycetes</taxon>
        <taxon>Malasseziales</taxon>
        <taxon>Malasseziaceae</taxon>
        <taxon>Malassezia</taxon>
    </lineage>
</organism>
<proteinExistence type="predicted"/>
<keyword evidence="5" id="KW-1185">Reference proteome</keyword>
<sequence length="186" mass="20588">MTSSYEGHKFNGNADAAKLSHVPTHPDTLEVKFQSGNYNSYAVAKRAFSKGDVIGTFAAATYTDTVRYSSVQVATNKHIELNSDFLYLNHSCDPSVNFDVSSGTQPSEYVAIANKDIAEGDILTFCTLHSNTTVYPSTEWEMQQPFDCTCGAKQCLGRIRGAKFLTEEELKPYFINGHIKHLKSVQ</sequence>
<feature type="domain" description="Post-SET" evidence="3">
    <location>
        <begin position="144"/>
        <end position="160"/>
    </location>
</feature>
<dbReference type="GO" id="GO:0008168">
    <property type="term" value="F:methyltransferase activity"/>
    <property type="evidence" value="ECO:0007669"/>
    <property type="project" value="UniProtKB-KW"/>
</dbReference>
<evidence type="ECO:0000313" key="5">
    <source>
        <dbReference type="Proteomes" id="UP001219933"/>
    </source>
</evidence>
<protein>
    <recommendedName>
        <fullName evidence="3">Post-SET domain-containing protein</fullName>
    </recommendedName>
</protein>
<accession>A0AAF0ESV7</accession>
<dbReference type="AlphaFoldDB" id="A0AAF0ESV7"/>
<dbReference type="InterPro" id="IPR053201">
    <property type="entry name" value="Flavunoidine_N-MTase"/>
</dbReference>
<reference evidence="4" key="1">
    <citation type="submission" date="2023-03" db="EMBL/GenBank/DDBJ databases">
        <title>Mating type loci evolution in Malassezia.</title>
        <authorList>
            <person name="Coelho M.A."/>
        </authorList>
    </citation>
    <scope>NUCLEOTIDE SEQUENCE</scope>
    <source>
        <strain evidence="4">CBS 11721</strain>
    </source>
</reference>
<dbReference type="SUPFAM" id="SSF82199">
    <property type="entry name" value="SET domain"/>
    <property type="match status" value="1"/>
</dbReference>